<reference evidence="2" key="1">
    <citation type="submission" date="2021-03" db="EMBL/GenBank/DDBJ databases">
        <title>Whole genome shotgun sequence of Actinoplanes auranticolor NBRC 12245.</title>
        <authorList>
            <person name="Komaki H."/>
            <person name="Tamura T."/>
        </authorList>
    </citation>
    <scope>NUCLEOTIDE SEQUENCE</scope>
    <source>
        <strain evidence="2">NBRC 12245</strain>
    </source>
</reference>
<dbReference type="AlphaFoldDB" id="A0A919SMB4"/>
<dbReference type="EMBL" id="BOQL01000049">
    <property type="protein sequence ID" value="GIM74134.1"/>
    <property type="molecule type" value="Genomic_DNA"/>
</dbReference>
<organism evidence="2 3">
    <name type="scientific">Actinoplanes auranticolor</name>
    <dbReference type="NCBI Taxonomy" id="47988"/>
    <lineage>
        <taxon>Bacteria</taxon>
        <taxon>Bacillati</taxon>
        <taxon>Actinomycetota</taxon>
        <taxon>Actinomycetes</taxon>
        <taxon>Micromonosporales</taxon>
        <taxon>Micromonosporaceae</taxon>
        <taxon>Actinoplanes</taxon>
    </lineage>
</organism>
<keyword evidence="3" id="KW-1185">Reference proteome</keyword>
<sequence>MSRTTGRSPVRTVITVVSIAGKSAIRAATLRIEVEYEEAETHDHIPEPALREPAQHRHVPS</sequence>
<evidence type="ECO:0000256" key="1">
    <source>
        <dbReference type="SAM" id="MobiDB-lite"/>
    </source>
</evidence>
<feature type="compositionally biased region" description="Basic and acidic residues" evidence="1">
    <location>
        <begin position="39"/>
        <end position="55"/>
    </location>
</feature>
<comment type="caution">
    <text evidence="2">The sequence shown here is derived from an EMBL/GenBank/DDBJ whole genome shotgun (WGS) entry which is preliminary data.</text>
</comment>
<name>A0A919SMB4_9ACTN</name>
<proteinExistence type="predicted"/>
<accession>A0A919SMB4</accession>
<evidence type="ECO:0000313" key="3">
    <source>
        <dbReference type="Proteomes" id="UP000681340"/>
    </source>
</evidence>
<dbReference type="Proteomes" id="UP000681340">
    <property type="component" value="Unassembled WGS sequence"/>
</dbReference>
<evidence type="ECO:0000313" key="2">
    <source>
        <dbReference type="EMBL" id="GIM74134.1"/>
    </source>
</evidence>
<feature type="region of interest" description="Disordered" evidence="1">
    <location>
        <begin position="39"/>
        <end position="61"/>
    </location>
</feature>
<protein>
    <submittedName>
        <fullName evidence="2">Uncharacterized protein</fullName>
    </submittedName>
</protein>
<gene>
    <name evidence="2" type="ORF">Aau02nite_59440</name>
</gene>